<keyword evidence="4 7" id="KW-0812">Transmembrane</keyword>
<keyword evidence="6 8" id="KW-0472">Membrane</keyword>
<dbReference type="InterPro" id="IPR003400">
    <property type="entry name" value="ExbD"/>
</dbReference>
<dbReference type="PANTHER" id="PTHR30558">
    <property type="entry name" value="EXBD MEMBRANE COMPONENT OF PMF-DRIVEN MACROMOLECULE IMPORT SYSTEM"/>
    <property type="match status" value="1"/>
</dbReference>
<keyword evidence="7" id="KW-0653">Protein transport</keyword>
<evidence type="ECO:0000256" key="6">
    <source>
        <dbReference type="ARBA" id="ARBA00023136"/>
    </source>
</evidence>
<evidence type="ECO:0000256" key="7">
    <source>
        <dbReference type="RuleBase" id="RU003879"/>
    </source>
</evidence>
<dbReference type="AlphaFoldDB" id="A0A7T7XMC9"/>
<accession>A0A7T7XMC9</accession>
<keyword evidence="3" id="KW-1003">Cell membrane</keyword>
<keyword evidence="7" id="KW-0813">Transport</keyword>
<sequence>MQYKRRLEARTSVDMIPMIDVVFQLILFFLVSTTFAILPGITLQLPESSTAEPTAMTRLAVVVVSRDEVYLNKDRMRLEDLEAALSGISAAERAEIKTITLEADRSVSYGLTIEVLDILRKSGFRGINLHTLEQ</sequence>
<evidence type="ECO:0000256" key="4">
    <source>
        <dbReference type="ARBA" id="ARBA00022692"/>
    </source>
</evidence>
<comment type="subcellular location">
    <subcellularLocation>
        <location evidence="1">Cell membrane</location>
        <topology evidence="1">Single-pass membrane protein</topology>
    </subcellularLocation>
    <subcellularLocation>
        <location evidence="7">Cell membrane</location>
        <topology evidence="7">Single-pass type II membrane protein</topology>
    </subcellularLocation>
</comment>
<keyword evidence="5 8" id="KW-1133">Transmembrane helix</keyword>
<keyword evidence="10" id="KW-1185">Reference proteome</keyword>
<proteinExistence type="inferred from homology"/>
<evidence type="ECO:0000256" key="1">
    <source>
        <dbReference type="ARBA" id="ARBA00004162"/>
    </source>
</evidence>
<dbReference type="GO" id="GO:0015031">
    <property type="term" value="P:protein transport"/>
    <property type="evidence" value="ECO:0007669"/>
    <property type="project" value="UniProtKB-KW"/>
</dbReference>
<organism evidence="9 10">
    <name type="scientific">Breznakiella homolactica</name>
    <dbReference type="NCBI Taxonomy" id="2798577"/>
    <lineage>
        <taxon>Bacteria</taxon>
        <taxon>Pseudomonadati</taxon>
        <taxon>Spirochaetota</taxon>
        <taxon>Spirochaetia</taxon>
        <taxon>Spirochaetales</taxon>
        <taxon>Breznakiellaceae</taxon>
        <taxon>Breznakiella</taxon>
    </lineage>
</organism>
<evidence type="ECO:0000313" key="9">
    <source>
        <dbReference type="EMBL" id="QQO09031.1"/>
    </source>
</evidence>
<evidence type="ECO:0000256" key="2">
    <source>
        <dbReference type="ARBA" id="ARBA00005811"/>
    </source>
</evidence>
<name>A0A7T7XMC9_9SPIR</name>
<gene>
    <name evidence="9" type="ORF">JFL75_19200</name>
</gene>
<dbReference type="EMBL" id="CP067089">
    <property type="protein sequence ID" value="QQO09031.1"/>
    <property type="molecule type" value="Genomic_DNA"/>
</dbReference>
<dbReference type="GO" id="GO:0005886">
    <property type="term" value="C:plasma membrane"/>
    <property type="evidence" value="ECO:0007669"/>
    <property type="project" value="UniProtKB-SubCell"/>
</dbReference>
<evidence type="ECO:0000256" key="5">
    <source>
        <dbReference type="ARBA" id="ARBA00022989"/>
    </source>
</evidence>
<dbReference type="Pfam" id="PF02472">
    <property type="entry name" value="ExbD"/>
    <property type="match status" value="1"/>
</dbReference>
<dbReference type="GO" id="GO:0022857">
    <property type="term" value="F:transmembrane transporter activity"/>
    <property type="evidence" value="ECO:0007669"/>
    <property type="project" value="InterPro"/>
</dbReference>
<evidence type="ECO:0000256" key="3">
    <source>
        <dbReference type="ARBA" id="ARBA00022475"/>
    </source>
</evidence>
<dbReference type="KEGG" id="bhc:JFL75_19200"/>
<dbReference type="PANTHER" id="PTHR30558:SF3">
    <property type="entry name" value="BIOPOLYMER TRANSPORT PROTEIN EXBD-RELATED"/>
    <property type="match status" value="1"/>
</dbReference>
<protein>
    <submittedName>
        <fullName evidence="9">Biopolymer transporter ExbD</fullName>
    </submittedName>
</protein>
<reference evidence="9" key="1">
    <citation type="submission" date="2021-01" db="EMBL/GenBank/DDBJ databases">
        <title>Description of Breznakiella homolactica.</title>
        <authorList>
            <person name="Song Y."/>
            <person name="Brune A."/>
        </authorList>
    </citation>
    <scope>NUCLEOTIDE SEQUENCE</scope>
    <source>
        <strain evidence="9">RmG30</strain>
    </source>
</reference>
<dbReference type="Gene3D" id="3.30.420.270">
    <property type="match status" value="1"/>
</dbReference>
<evidence type="ECO:0000313" key="10">
    <source>
        <dbReference type="Proteomes" id="UP000595917"/>
    </source>
</evidence>
<comment type="similarity">
    <text evidence="2 7">Belongs to the ExbD/TolR family.</text>
</comment>
<evidence type="ECO:0000256" key="8">
    <source>
        <dbReference type="SAM" id="Phobius"/>
    </source>
</evidence>
<feature type="transmembrane region" description="Helical" evidence="8">
    <location>
        <begin position="21"/>
        <end position="41"/>
    </location>
</feature>
<dbReference type="RefSeq" id="WP_215626336.1">
    <property type="nucleotide sequence ID" value="NZ_CP067089.2"/>
</dbReference>
<dbReference type="Proteomes" id="UP000595917">
    <property type="component" value="Chromosome"/>
</dbReference>